<reference evidence="1" key="1">
    <citation type="submission" date="2016-12" db="EMBL/GenBank/DDBJ databases">
        <authorList>
            <person name="Moulin L."/>
        </authorList>
    </citation>
    <scope>NUCLEOTIDE SEQUENCE [LARGE SCALE GENOMIC DNA]</scope>
    <source>
        <strain evidence="1">STM 7183</strain>
    </source>
</reference>
<name>A0A1N7SES3_9BURK</name>
<dbReference type="PANTHER" id="PTHR34070:SF1">
    <property type="entry name" value="DNA ALKYLATION REPAIR PROTEIN"/>
    <property type="match status" value="1"/>
</dbReference>
<dbReference type="PANTHER" id="PTHR34070">
    <property type="entry name" value="ARMADILLO-TYPE FOLD"/>
    <property type="match status" value="1"/>
</dbReference>
<comment type="caution">
    <text evidence="1">The sequence shown here is derived from an EMBL/GenBank/DDBJ whole genome shotgun (WGS) entry which is preliminary data.</text>
</comment>
<organism evidence="1 2">
    <name type="scientific">Paraburkholderia piptadeniae</name>
    <dbReference type="NCBI Taxonomy" id="1701573"/>
    <lineage>
        <taxon>Bacteria</taxon>
        <taxon>Pseudomonadati</taxon>
        <taxon>Pseudomonadota</taxon>
        <taxon>Betaproteobacteria</taxon>
        <taxon>Burkholderiales</taxon>
        <taxon>Burkholderiaceae</taxon>
        <taxon>Paraburkholderia</taxon>
    </lineage>
</organism>
<dbReference type="Proteomes" id="UP000195569">
    <property type="component" value="Unassembled WGS sequence"/>
</dbReference>
<dbReference type="CDD" id="cd07064">
    <property type="entry name" value="AlkD_like_1"/>
    <property type="match status" value="1"/>
</dbReference>
<gene>
    <name evidence="1" type="ORF">BN2476_490038</name>
</gene>
<evidence type="ECO:0000313" key="1">
    <source>
        <dbReference type="EMBL" id="SIT45893.1"/>
    </source>
</evidence>
<keyword evidence="2" id="KW-1185">Reference proteome</keyword>
<dbReference type="InterPro" id="IPR016024">
    <property type="entry name" value="ARM-type_fold"/>
</dbReference>
<proteinExistence type="predicted"/>
<evidence type="ECO:0000313" key="2">
    <source>
        <dbReference type="Proteomes" id="UP000195569"/>
    </source>
</evidence>
<dbReference type="Pfam" id="PF08713">
    <property type="entry name" value="DNA_alkylation"/>
    <property type="match status" value="1"/>
</dbReference>
<dbReference type="EMBL" id="CYGY02000049">
    <property type="protein sequence ID" value="SIT45893.1"/>
    <property type="molecule type" value="Genomic_DNA"/>
</dbReference>
<protein>
    <submittedName>
        <fullName evidence="1">DNA alkylation repair enzyme</fullName>
    </submittedName>
</protein>
<accession>A0A1N7SES3</accession>
<dbReference type="OrthoDB" id="9775346at2"/>
<dbReference type="Gene3D" id="1.25.10.90">
    <property type="match status" value="1"/>
</dbReference>
<sequence length="228" mass="26428">MSTTPKQFADAIEAAFRPLANPEQAAKMERYMLNRYVFLGLPAPVRRAAVKTLIAQHWPSSHSLLDAARQLWNKGEREYCYTAIDLLMRHHRLLSIDDISTLRELLAQESWWETVDGLTSVIGAVLLASDRASGEGQASMDEWVQDGNVWVRRAAMLHQRGWRLNTDRQRLFRYAKQLAGEKEFFIRKAIGWALRDYARWDDKSVREFVRVNMQTLSPLTVREALKRI</sequence>
<dbReference type="SUPFAM" id="SSF48371">
    <property type="entry name" value="ARM repeat"/>
    <property type="match status" value="1"/>
</dbReference>
<dbReference type="InterPro" id="IPR014825">
    <property type="entry name" value="DNA_alkylation"/>
</dbReference>
<dbReference type="AlphaFoldDB" id="A0A1N7SES3"/>
<dbReference type="RefSeq" id="WP_087736842.1">
    <property type="nucleotide sequence ID" value="NZ_CYGY02000049.1"/>
</dbReference>